<protein>
    <submittedName>
        <fullName evidence="1">Uncharacterized protein</fullName>
    </submittedName>
</protein>
<name>A0A6S7BI00_9BURK</name>
<accession>A0A6S7BI00</accession>
<keyword evidence="2" id="KW-1185">Reference proteome</keyword>
<evidence type="ECO:0000313" key="1">
    <source>
        <dbReference type="EMBL" id="CAB3800674.1"/>
    </source>
</evidence>
<organism evidence="1 2">
    <name type="scientific">Pararobbsia alpina</name>
    <dbReference type="NCBI Taxonomy" id="621374"/>
    <lineage>
        <taxon>Bacteria</taxon>
        <taxon>Pseudomonadati</taxon>
        <taxon>Pseudomonadota</taxon>
        <taxon>Betaproteobacteria</taxon>
        <taxon>Burkholderiales</taxon>
        <taxon>Burkholderiaceae</taxon>
        <taxon>Pararobbsia</taxon>
    </lineage>
</organism>
<proteinExistence type="predicted"/>
<sequence length="77" mass="8657">MFKPLFPKALAVSDRWARAGFNPFGQTSTQLMMVRQRNSLYSFESVQTLSGRLVALINNEAVCVKRPAEPKNLSGFH</sequence>
<dbReference type="EMBL" id="CADIKM010000039">
    <property type="protein sequence ID" value="CAB3800674.1"/>
    <property type="molecule type" value="Genomic_DNA"/>
</dbReference>
<reference evidence="1 2" key="1">
    <citation type="submission" date="2020-04" db="EMBL/GenBank/DDBJ databases">
        <authorList>
            <person name="De Canck E."/>
        </authorList>
    </citation>
    <scope>NUCLEOTIDE SEQUENCE [LARGE SCALE GENOMIC DNA]</scope>
    <source>
        <strain evidence="1 2">LMG 28138</strain>
    </source>
</reference>
<dbReference type="RefSeq" id="WP_175107508.1">
    <property type="nucleotide sequence ID" value="NZ_CADIKM010000039.1"/>
</dbReference>
<gene>
    <name evidence="1" type="ORF">LMG28138_04891</name>
</gene>
<evidence type="ECO:0000313" key="2">
    <source>
        <dbReference type="Proteomes" id="UP000494115"/>
    </source>
</evidence>
<dbReference type="Proteomes" id="UP000494115">
    <property type="component" value="Unassembled WGS sequence"/>
</dbReference>
<dbReference type="AlphaFoldDB" id="A0A6S7BI00"/>